<dbReference type="Proteomes" id="UP000005959">
    <property type="component" value="Unassembled WGS sequence"/>
</dbReference>
<organism evidence="1 2">
    <name type="scientific">Hafnia alvei ATCC 51873</name>
    <dbReference type="NCBI Taxonomy" id="1002364"/>
    <lineage>
        <taxon>Bacteria</taxon>
        <taxon>Pseudomonadati</taxon>
        <taxon>Pseudomonadota</taxon>
        <taxon>Gammaproteobacteria</taxon>
        <taxon>Enterobacterales</taxon>
        <taxon>Hafniaceae</taxon>
        <taxon>Hafnia</taxon>
    </lineage>
</organism>
<name>G9Y7V3_HAFAL</name>
<comment type="caution">
    <text evidence="1">The sequence shown here is derived from an EMBL/GenBank/DDBJ whole genome shotgun (WGS) entry which is preliminary data.</text>
</comment>
<evidence type="ECO:0000313" key="1">
    <source>
        <dbReference type="EMBL" id="EHM41942.1"/>
    </source>
</evidence>
<dbReference type="EMBL" id="AGCI01000062">
    <property type="protein sequence ID" value="EHM41942.1"/>
    <property type="molecule type" value="Genomic_DNA"/>
</dbReference>
<sequence>MSATQNCRCGNYNFLYFKSQCDTDIYIHFFVTILNSIFS</sequence>
<dbReference type="HOGENOM" id="CLU_3310611_0_0_6"/>
<evidence type="ECO:0000313" key="2">
    <source>
        <dbReference type="Proteomes" id="UP000005959"/>
    </source>
</evidence>
<protein>
    <submittedName>
        <fullName evidence="1">Uncharacterized protein</fullName>
    </submittedName>
</protein>
<gene>
    <name evidence="1" type="ORF">HMPREF0454_02619</name>
</gene>
<proteinExistence type="predicted"/>
<accession>G9Y7V3</accession>
<dbReference type="AlphaFoldDB" id="G9Y7V3"/>
<reference evidence="1 2" key="1">
    <citation type="submission" date="2011-08" db="EMBL/GenBank/DDBJ databases">
        <authorList>
            <person name="Weinstock G."/>
            <person name="Sodergren E."/>
            <person name="Clifton S."/>
            <person name="Fulton L."/>
            <person name="Fulton B."/>
            <person name="Courtney L."/>
            <person name="Fronick C."/>
            <person name="Harrison M."/>
            <person name="Strong C."/>
            <person name="Farmer C."/>
            <person name="Delahaunty K."/>
            <person name="Markovic C."/>
            <person name="Hall O."/>
            <person name="Minx P."/>
            <person name="Tomlinson C."/>
            <person name="Mitreva M."/>
            <person name="Hou S."/>
            <person name="Chen J."/>
            <person name="Wollam A."/>
            <person name="Pepin K.H."/>
            <person name="Johnson M."/>
            <person name="Bhonagiri V."/>
            <person name="Zhang X."/>
            <person name="Suruliraj S."/>
            <person name="Warren W."/>
            <person name="Chinwalla A."/>
            <person name="Mardis E.R."/>
            <person name="Wilson R.K."/>
        </authorList>
    </citation>
    <scope>NUCLEOTIDE SEQUENCE [LARGE SCALE GENOMIC DNA]</scope>
    <source>
        <strain evidence="1 2">ATCC 51873</strain>
    </source>
</reference>